<dbReference type="GO" id="GO:0005524">
    <property type="term" value="F:ATP binding"/>
    <property type="evidence" value="ECO:0007669"/>
    <property type="project" value="UniProtKB-UniRule"/>
</dbReference>
<feature type="domain" description="Protein kinase" evidence="5">
    <location>
        <begin position="18"/>
        <end position="302"/>
    </location>
</feature>
<dbReference type="SMART" id="SM00220">
    <property type="entry name" value="S_TKc"/>
    <property type="match status" value="1"/>
</dbReference>
<evidence type="ECO:0000256" key="3">
    <source>
        <dbReference type="PROSITE-ProRule" id="PRU10141"/>
    </source>
</evidence>
<dbReference type="PANTHER" id="PTHR23150:SF19">
    <property type="entry name" value="FORMYLGLYCINE-GENERATING ENZYME"/>
    <property type="match status" value="1"/>
</dbReference>
<dbReference type="Gene3D" id="1.10.510.10">
    <property type="entry name" value="Transferase(Phosphotransferase) domain 1"/>
    <property type="match status" value="1"/>
</dbReference>
<dbReference type="Gene3D" id="3.30.200.20">
    <property type="entry name" value="Phosphorylase Kinase, domain 1"/>
    <property type="match status" value="1"/>
</dbReference>
<evidence type="ECO:0000256" key="1">
    <source>
        <dbReference type="ARBA" id="ARBA00022741"/>
    </source>
</evidence>
<name>A0A2A5CEA4_9GAMM</name>
<dbReference type="AlphaFoldDB" id="A0A2A5CEA4"/>
<dbReference type="EMBL" id="NVWI01000001">
    <property type="protein sequence ID" value="PCJ43787.1"/>
    <property type="molecule type" value="Genomic_DNA"/>
</dbReference>
<dbReference type="InterPro" id="IPR005532">
    <property type="entry name" value="SUMF_dom"/>
</dbReference>
<dbReference type="Pfam" id="PF00069">
    <property type="entry name" value="Pkinase"/>
    <property type="match status" value="1"/>
</dbReference>
<dbReference type="PROSITE" id="PS50011">
    <property type="entry name" value="PROTEIN_KINASE_DOM"/>
    <property type="match status" value="1"/>
</dbReference>
<feature type="coiled-coil region" evidence="4">
    <location>
        <begin position="357"/>
        <end position="420"/>
    </location>
</feature>
<accession>A0A2A5CEA4</accession>
<dbReference type="InterPro" id="IPR011009">
    <property type="entry name" value="Kinase-like_dom_sf"/>
</dbReference>
<keyword evidence="2 3" id="KW-0067">ATP-binding</keyword>
<dbReference type="PROSITE" id="PS00107">
    <property type="entry name" value="PROTEIN_KINASE_ATP"/>
    <property type="match status" value="1"/>
</dbReference>
<dbReference type="InterPro" id="IPR008271">
    <property type="entry name" value="Ser/Thr_kinase_AS"/>
</dbReference>
<comment type="caution">
    <text evidence="6">The sequence shown here is derived from an EMBL/GenBank/DDBJ whole genome shotgun (WGS) entry which is preliminary data.</text>
</comment>
<protein>
    <recommendedName>
        <fullName evidence="5">Protein kinase domain-containing protein</fullName>
    </recommendedName>
</protein>
<dbReference type="SUPFAM" id="SSF56112">
    <property type="entry name" value="Protein kinase-like (PK-like)"/>
    <property type="match status" value="1"/>
</dbReference>
<evidence type="ECO:0000256" key="2">
    <source>
        <dbReference type="ARBA" id="ARBA00022840"/>
    </source>
</evidence>
<dbReference type="EMBL" id="NVWI01000004">
    <property type="protein sequence ID" value="PCJ41835.1"/>
    <property type="molecule type" value="Genomic_DNA"/>
</dbReference>
<reference evidence="8" key="1">
    <citation type="submission" date="2017-08" db="EMBL/GenBank/DDBJ databases">
        <title>A dynamic microbial community with high functional redundancy inhabits the cold, oxic subseafloor aquifer.</title>
        <authorList>
            <person name="Tully B.J."/>
            <person name="Wheat C.G."/>
            <person name="Glazer B.T."/>
            <person name="Huber J.A."/>
        </authorList>
    </citation>
    <scope>NUCLEOTIDE SEQUENCE [LARGE SCALE GENOMIC DNA]</scope>
</reference>
<evidence type="ECO:0000313" key="8">
    <source>
        <dbReference type="Proteomes" id="UP000228987"/>
    </source>
</evidence>
<dbReference type="SUPFAM" id="SSF56436">
    <property type="entry name" value="C-type lectin-like"/>
    <property type="match status" value="1"/>
</dbReference>
<sequence>MDTEHRLALPKGTVVNQYRIDSVLGYGGFGIVYKAEHIRLGNWLAIKEYLPQELATREAGTVHPLGTREQVDFQTGLDRFLAEAKQLVQFEKSPNIVNCQDFIEANGTAYLVMGFEDGLPLSDIIRGRERNNQTFTEDELLRILIPLLQGLALVHKQNVLHRDIKPANIFIRRSDEQPVLIDFGAAKQNFTEHSKSMAPYSPGYAAIEQVETNGNLGPWTDIYAIGGIMWRIIAKQNPPQVENRMSAVTRKRSDPMTSAVELGKGKYSEALLKTIDKCLYLNEEDRFQTVDELIASLNGEVVQSSASTASKINKKVKSAASKPSPSSTEKSPTIKYAIFAVIAILLIAGGGYGYMAYQENAELRQVAELERQQAEQNATDAADELERIQAEQDAADAAAADLAEQDRIALERANEAERQRQADSLAQGIAALGRMLLIPAGSFEMGDLTDAGEDDEAPVHRVNLGSFEVMEHEITFAQWYACVEAGVCAEVNDQGSGRKELRPVTNASWDQVQTYISWLNQETGDNYRLPTEAEWEYAARAAIGVQYHWGSTHQCALADLDNCGAAGSSEVMSYAPNDWGLFDMHGNASEWVQDCARNNYNGAPDDGSAWDGSTGCSRILRGGGWNSSAYQGRLSFRNWMPSNQSNPSSGFRLAR</sequence>
<dbReference type="InterPro" id="IPR017441">
    <property type="entry name" value="Protein_kinase_ATP_BS"/>
</dbReference>
<dbReference type="CDD" id="cd14014">
    <property type="entry name" value="STKc_PknB_like"/>
    <property type="match status" value="1"/>
</dbReference>
<keyword evidence="1 3" id="KW-0547">Nucleotide-binding</keyword>
<gene>
    <name evidence="7" type="ORF">COA71_02675</name>
    <name evidence="6" type="ORF">COA71_07445</name>
</gene>
<evidence type="ECO:0000259" key="5">
    <source>
        <dbReference type="PROSITE" id="PS50011"/>
    </source>
</evidence>
<dbReference type="InterPro" id="IPR000719">
    <property type="entry name" value="Prot_kinase_dom"/>
</dbReference>
<dbReference type="GO" id="GO:0120147">
    <property type="term" value="F:formylglycine-generating oxidase activity"/>
    <property type="evidence" value="ECO:0007669"/>
    <property type="project" value="TreeGrafter"/>
</dbReference>
<reference evidence="6" key="2">
    <citation type="journal article" date="2018" name="ISME J.">
        <title>A dynamic microbial community with high functional redundancy inhabits the cold, oxic subseafloor aquifer.</title>
        <authorList>
            <person name="Tully B.J."/>
            <person name="Wheat C.G."/>
            <person name="Glazer B.T."/>
            <person name="Huber J.A."/>
        </authorList>
    </citation>
    <scope>NUCLEOTIDE SEQUENCE</scope>
    <source>
        <strain evidence="6">NORP41</strain>
    </source>
</reference>
<evidence type="ECO:0000313" key="6">
    <source>
        <dbReference type="EMBL" id="PCJ41835.1"/>
    </source>
</evidence>
<organism evidence="6 8">
    <name type="scientific">SAR86 cluster bacterium</name>
    <dbReference type="NCBI Taxonomy" id="2030880"/>
    <lineage>
        <taxon>Bacteria</taxon>
        <taxon>Pseudomonadati</taxon>
        <taxon>Pseudomonadota</taxon>
        <taxon>Gammaproteobacteria</taxon>
        <taxon>SAR86 cluster</taxon>
    </lineage>
</organism>
<dbReference type="Proteomes" id="UP000228987">
    <property type="component" value="Unassembled WGS sequence"/>
</dbReference>
<proteinExistence type="predicted"/>
<keyword evidence="4" id="KW-0175">Coiled coil</keyword>
<dbReference type="InterPro" id="IPR051043">
    <property type="entry name" value="Sulfatase_Mod_Factor_Kinase"/>
</dbReference>
<dbReference type="InterPro" id="IPR042095">
    <property type="entry name" value="SUMF_sf"/>
</dbReference>
<dbReference type="Gene3D" id="3.90.1580.10">
    <property type="entry name" value="paralog of FGE (formylglycine-generating enzyme)"/>
    <property type="match status" value="1"/>
</dbReference>
<dbReference type="PANTHER" id="PTHR23150">
    <property type="entry name" value="SULFATASE MODIFYING FACTOR 1, 2"/>
    <property type="match status" value="1"/>
</dbReference>
<dbReference type="InterPro" id="IPR016187">
    <property type="entry name" value="CTDL_fold"/>
</dbReference>
<dbReference type="Pfam" id="PF03781">
    <property type="entry name" value="FGE-sulfatase"/>
    <property type="match status" value="1"/>
</dbReference>
<evidence type="ECO:0000256" key="4">
    <source>
        <dbReference type="SAM" id="Coils"/>
    </source>
</evidence>
<evidence type="ECO:0000313" key="7">
    <source>
        <dbReference type="EMBL" id="PCJ43787.1"/>
    </source>
</evidence>
<dbReference type="GO" id="GO:0004672">
    <property type="term" value="F:protein kinase activity"/>
    <property type="evidence" value="ECO:0007669"/>
    <property type="project" value="InterPro"/>
</dbReference>
<feature type="binding site" evidence="3">
    <location>
        <position position="47"/>
    </location>
    <ligand>
        <name>ATP</name>
        <dbReference type="ChEBI" id="CHEBI:30616"/>
    </ligand>
</feature>
<dbReference type="PROSITE" id="PS00108">
    <property type="entry name" value="PROTEIN_KINASE_ST"/>
    <property type="match status" value="1"/>
</dbReference>